<dbReference type="Proteomes" id="UP000248616">
    <property type="component" value="Unassembled WGS sequence"/>
</dbReference>
<dbReference type="InterPro" id="IPR021327">
    <property type="entry name" value="DUF2934"/>
</dbReference>
<dbReference type="Pfam" id="PF11154">
    <property type="entry name" value="DUF2934"/>
    <property type="match status" value="1"/>
</dbReference>
<accession>A0A2W7D059</accession>
<reference evidence="3" key="1">
    <citation type="submission" date="2017-03" db="EMBL/GenBank/DDBJ databases">
        <authorList>
            <person name="Safronova V.I."/>
            <person name="Sazanova A.L."/>
            <person name="Chirak E.R."/>
        </authorList>
    </citation>
    <scope>NUCLEOTIDE SEQUENCE [LARGE SCALE GENOMIC DNA]</scope>
    <source>
        <strain evidence="3">Ach-343</strain>
    </source>
</reference>
<dbReference type="EMBL" id="MZXV01000013">
    <property type="protein sequence ID" value="PZV39459.1"/>
    <property type="molecule type" value="Genomic_DNA"/>
</dbReference>
<sequence length="62" mass="7130">MADQSREDRIRQRAYELWEKEGKPDGADLRFWEKAMDEIDEEDQQKDSSDKRQPAGTGSAGA</sequence>
<keyword evidence="3" id="KW-1185">Reference proteome</keyword>
<gene>
    <name evidence="2" type="ORF">B5V02_05675</name>
</gene>
<protein>
    <recommendedName>
        <fullName evidence="4">DUF2934 domain-containing protein</fullName>
    </recommendedName>
</protein>
<organism evidence="2 3">
    <name type="scientific">Mesorhizobium kowhaii</name>
    <dbReference type="NCBI Taxonomy" id="1300272"/>
    <lineage>
        <taxon>Bacteria</taxon>
        <taxon>Pseudomonadati</taxon>
        <taxon>Pseudomonadota</taxon>
        <taxon>Alphaproteobacteria</taxon>
        <taxon>Hyphomicrobiales</taxon>
        <taxon>Phyllobacteriaceae</taxon>
        <taxon>Mesorhizobium</taxon>
    </lineage>
</organism>
<evidence type="ECO:0008006" key="4">
    <source>
        <dbReference type="Google" id="ProtNLM"/>
    </source>
</evidence>
<evidence type="ECO:0000313" key="2">
    <source>
        <dbReference type="EMBL" id="PZV39459.1"/>
    </source>
</evidence>
<feature type="region of interest" description="Disordered" evidence="1">
    <location>
        <begin position="18"/>
        <end position="62"/>
    </location>
</feature>
<feature type="compositionally biased region" description="Basic and acidic residues" evidence="1">
    <location>
        <begin position="18"/>
        <end position="37"/>
    </location>
</feature>
<comment type="caution">
    <text evidence="2">The sequence shown here is derived from an EMBL/GenBank/DDBJ whole genome shotgun (WGS) entry which is preliminary data.</text>
</comment>
<dbReference type="OrthoDB" id="9811127at2"/>
<dbReference type="AlphaFoldDB" id="A0A2W7D059"/>
<proteinExistence type="predicted"/>
<evidence type="ECO:0000256" key="1">
    <source>
        <dbReference type="SAM" id="MobiDB-lite"/>
    </source>
</evidence>
<dbReference type="RefSeq" id="WP_111543208.1">
    <property type="nucleotide sequence ID" value="NZ_JBHLYT010000008.1"/>
</dbReference>
<evidence type="ECO:0000313" key="3">
    <source>
        <dbReference type="Proteomes" id="UP000248616"/>
    </source>
</evidence>
<name>A0A2W7D059_9HYPH</name>